<sequence>MLGIYYLFKKYETPESIEKEERTKQKVENKYKRRLCECKICTEIERCIVKRDYERLEIGRVSYSSLPYNEKLRDDKLYPKKKTSQYISKQNIAMRLAFAKEHIS</sequence>
<proteinExistence type="predicted"/>
<reference evidence="1 2" key="1">
    <citation type="journal article" date="2019" name="Sci. Rep.">
        <title>Orb-weaving spider Araneus ventricosus genome elucidates the spidroin gene catalogue.</title>
        <authorList>
            <person name="Kono N."/>
            <person name="Nakamura H."/>
            <person name="Ohtoshi R."/>
            <person name="Moran D.A.P."/>
            <person name="Shinohara A."/>
            <person name="Yoshida Y."/>
            <person name="Fujiwara M."/>
            <person name="Mori M."/>
            <person name="Tomita M."/>
            <person name="Arakawa K."/>
        </authorList>
    </citation>
    <scope>NUCLEOTIDE SEQUENCE [LARGE SCALE GENOMIC DNA]</scope>
</reference>
<gene>
    <name evidence="1" type="ORF">AVEN_254702_1</name>
</gene>
<name>A0A4Y2K5C5_ARAVE</name>
<evidence type="ECO:0000313" key="2">
    <source>
        <dbReference type="Proteomes" id="UP000499080"/>
    </source>
</evidence>
<protein>
    <submittedName>
        <fullName evidence="1">Uncharacterized protein</fullName>
    </submittedName>
</protein>
<dbReference type="Proteomes" id="UP000499080">
    <property type="component" value="Unassembled WGS sequence"/>
</dbReference>
<dbReference type="EMBL" id="BGPR01004233">
    <property type="protein sequence ID" value="GBM97437.1"/>
    <property type="molecule type" value="Genomic_DNA"/>
</dbReference>
<keyword evidence="2" id="KW-1185">Reference proteome</keyword>
<accession>A0A4Y2K5C5</accession>
<comment type="caution">
    <text evidence="1">The sequence shown here is derived from an EMBL/GenBank/DDBJ whole genome shotgun (WGS) entry which is preliminary data.</text>
</comment>
<dbReference type="AlphaFoldDB" id="A0A4Y2K5C5"/>
<organism evidence="1 2">
    <name type="scientific">Araneus ventricosus</name>
    <name type="common">Orbweaver spider</name>
    <name type="synonym">Epeira ventricosa</name>
    <dbReference type="NCBI Taxonomy" id="182803"/>
    <lineage>
        <taxon>Eukaryota</taxon>
        <taxon>Metazoa</taxon>
        <taxon>Ecdysozoa</taxon>
        <taxon>Arthropoda</taxon>
        <taxon>Chelicerata</taxon>
        <taxon>Arachnida</taxon>
        <taxon>Araneae</taxon>
        <taxon>Araneomorphae</taxon>
        <taxon>Entelegynae</taxon>
        <taxon>Araneoidea</taxon>
        <taxon>Araneidae</taxon>
        <taxon>Araneus</taxon>
    </lineage>
</organism>
<evidence type="ECO:0000313" key="1">
    <source>
        <dbReference type="EMBL" id="GBM97437.1"/>
    </source>
</evidence>